<dbReference type="InterPro" id="IPR050870">
    <property type="entry name" value="FAST_kinase"/>
</dbReference>
<gene>
    <name evidence="1" type="ORF">SNAT2548_LOCUS19503</name>
</gene>
<dbReference type="AlphaFoldDB" id="A0A812Q1U6"/>
<organism evidence="1 2">
    <name type="scientific">Symbiodinium natans</name>
    <dbReference type="NCBI Taxonomy" id="878477"/>
    <lineage>
        <taxon>Eukaryota</taxon>
        <taxon>Sar</taxon>
        <taxon>Alveolata</taxon>
        <taxon>Dinophyceae</taxon>
        <taxon>Suessiales</taxon>
        <taxon>Symbiodiniaceae</taxon>
        <taxon>Symbiodinium</taxon>
    </lineage>
</organism>
<evidence type="ECO:0000313" key="2">
    <source>
        <dbReference type="Proteomes" id="UP000604046"/>
    </source>
</evidence>
<dbReference type="OrthoDB" id="419431at2759"/>
<evidence type="ECO:0000313" key="1">
    <source>
        <dbReference type="EMBL" id="CAE7362007.1"/>
    </source>
</evidence>
<keyword evidence="2" id="KW-1185">Reference proteome</keyword>
<dbReference type="GO" id="GO:0035770">
    <property type="term" value="C:ribonucleoprotein granule"/>
    <property type="evidence" value="ECO:0007669"/>
    <property type="project" value="TreeGrafter"/>
</dbReference>
<name>A0A812Q1U6_9DINO</name>
<dbReference type="EMBL" id="CAJNDS010002180">
    <property type="protein sequence ID" value="CAE7362007.1"/>
    <property type="molecule type" value="Genomic_DNA"/>
</dbReference>
<reference evidence="1" key="1">
    <citation type="submission" date="2021-02" db="EMBL/GenBank/DDBJ databases">
        <authorList>
            <person name="Dougan E. K."/>
            <person name="Rhodes N."/>
            <person name="Thang M."/>
            <person name="Chan C."/>
        </authorList>
    </citation>
    <scope>NUCLEOTIDE SEQUENCE</scope>
</reference>
<dbReference type="Proteomes" id="UP000604046">
    <property type="component" value="Unassembled WGS sequence"/>
</dbReference>
<dbReference type="GO" id="GO:0005759">
    <property type="term" value="C:mitochondrial matrix"/>
    <property type="evidence" value="ECO:0007669"/>
    <property type="project" value="TreeGrafter"/>
</dbReference>
<accession>A0A812Q1U6</accession>
<proteinExistence type="predicted"/>
<sequence length="756" mass="84069">MAILKDVLFKLDRYAARELPELVSVLHHMTWNDKQLFKIVEPRLLHELPSVSLEDIPRIAESFVGVGCGSRMLFQEMIHLSLQAARHFTPQQVASLVASFSKSPYKPKAFLMSFCPTVAANLHHFDALQLTRVVVAYSEWPGEVSTDFMEQVMEVLCFGSEAMTLQDMPAPSLVAVLRALALWRSRSKSVREHPAACQRLFSSTFCLAAAPLSSGCHELTGEELAQAMWAYGRTRYVPTRLFAELYNGVRRSFKVLSLPSLASCLLNSGRALSGQLRFWDDSEPVVVLEGGVRMPKLEKTSFSDRQLLTDAETLVVRRLGGVIPRDLASVVLGYSLAHAGSAELFSVLQRACLERCPQFPPEQMSRLLWSFATVRLGPALAKEAQVDLLECLPQLTAPAVSDLLWAYCALRHRDPHFFKALLGVLSPSTVANNPRCAQLCPALLDIRIHFPEMDPEGLGRYLSYVQPTFLASQRRIAAAASAVADVTKALESLGMRGRAYAEVDGYVVDVLVSAEDAGLAKPAIQQVRNVTAPWFCDVCAKKHGGSQSSCCGCFPGYVAILANLQMQLWNFRAFRQADAKALSNATEAMWRYRLKLRPGKDSALARAAFRERFGTAQDYLTWKGRRALCFLDETCLEQPEAHALDIAIDLLTIFRLTQTVPSYKLQVENHNVCLLDIWAGKCEKSNLPIFEHFPAVQGPSLEGYTLDFLGVTEPLLDCAILETKLRRFAPVRTMPCKYLEICRIDEGLAYIGEELA</sequence>
<dbReference type="GO" id="GO:0003723">
    <property type="term" value="F:RNA binding"/>
    <property type="evidence" value="ECO:0007669"/>
    <property type="project" value="TreeGrafter"/>
</dbReference>
<protein>
    <submittedName>
        <fullName evidence="1">Uncharacterized protein</fullName>
    </submittedName>
</protein>
<dbReference type="PANTHER" id="PTHR21228">
    <property type="entry name" value="FAST LEU-RICH DOMAIN-CONTAINING"/>
    <property type="match status" value="1"/>
</dbReference>
<comment type="caution">
    <text evidence="1">The sequence shown here is derived from an EMBL/GenBank/DDBJ whole genome shotgun (WGS) entry which is preliminary data.</text>
</comment>
<dbReference type="GO" id="GO:0044528">
    <property type="term" value="P:regulation of mitochondrial mRNA stability"/>
    <property type="evidence" value="ECO:0007669"/>
    <property type="project" value="TreeGrafter"/>
</dbReference>
<dbReference type="PANTHER" id="PTHR21228:SF40">
    <property type="entry name" value="LD45607P"/>
    <property type="match status" value="1"/>
</dbReference>
<dbReference type="GO" id="GO:0000963">
    <property type="term" value="P:mitochondrial RNA processing"/>
    <property type="evidence" value="ECO:0007669"/>
    <property type="project" value="TreeGrafter"/>
</dbReference>